<evidence type="ECO:0000256" key="7">
    <source>
        <dbReference type="SAM" id="MobiDB-lite"/>
    </source>
</evidence>
<evidence type="ECO:0000256" key="4">
    <source>
        <dbReference type="ARBA" id="ARBA00022989"/>
    </source>
</evidence>
<name>A0A9P8LEU2_9PEZI</name>
<keyword evidence="5" id="KW-0333">Golgi apparatus</keyword>
<dbReference type="InterPro" id="IPR003689">
    <property type="entry name" value="ZIP"/>
</dbReference>
<comment type="caution">
    <text evidence="9">The sequence shown here is derived from an EMBL/GenBank/DDBJ whole genome shotgun (WGS) entry which is preliminary data.</text>
</comment>
<evidence type="ECO:0000313" key="10">
    <source>
        <dbReference type="Proteomes" id="UP000750711"/>
    </source>
</evidence>
<proteinExistence type="predicted"/>
<dbReference type="Proteomes" id="UP000750711">
    <property type="component" value="Unassembled WGS sequence"/>
</dbReference>
<keyword evidence="6 8" id="KW-0472">Membrane</keyword>
<evidence type="ECO:0000256" key="2">
    <source>
        <dbReference type="ARBA" id="ARBA00004394"/>
    </source>
</evidence>
<dbReference type="InterPro" id="IPR045891">
    <property type="entry name" value="ZIP9"/>
</dbReference>
<evidence type="ECO:0000256" key="6">
    <source>
        <dbReference type="ARBA" id="ARBA00023136"/>
    </source>
</evidence>
<evidence type="ECO:0000256" key="3">
    <source>
        <dbReference type="ARBA" id="ARBA00022692"/>
    </source>
</evidence>
<dbReference type="PANTHER" id="PTHR16133:SF0">
    <property type="entry name" value="ZINC_IRON REGULATED TRANSPORTER-RELATED PROTEIN 102B, ISOFORM E"/>
    <property type="match status" value="1"/>
</dbReference>
<evidence type="ECO:0000313" key="9">
    <source>
        <dbReference type="EMBL" id="KAH0562937.1"/>
    </source>
</evidence>
<feature type="region of interest" description="Disordered" evidence="7">
    <location>
        <begin position="189"/>
        <end position="213"/>
    </location>
</feature>
<feature type="transmembrane region" description="Helical" evidence="8">
    <location>
        <begin position="251"/>
        <end position="273"/>
    </location>
</feature>
<keyword evidence="4 8" id="KW-1133">Transmembrane helix</keyword>
<reference evidence="9" key="1">
    <citation type="submission" date="2021-03" db="EMBL/GenBank/DDBJ databases">
        <title>Comparative genomics and phylogenomic investigation of the class Geoglossomycetes provide insights into ecological specialization and systematics.</title>
        <authorList>
            <person name="Melie T."/>
            <person name="Pirro S."/>
            <person name="Miller A.N."/>
            <person name="Quandt A."/>
        </authorList>
    </citation>
    <scope>NUCLEOTIDE SEQUENCE</scope>
    <source>
        <strain evidence="9">CAQ_001_2017</strain>
    </source>
</reference>
<evidence type="ECO:0000256" key="5">
    <source>
        <dbReference type="ARBA" id="ARBA00023034"/>
    </source>
</evidence>
<accession>A0A9P8LEU2</accession>
<keyword evidence="3 8" id="KW-0812">Transmembrane</keyword>
<feature type="transmembrane region" description="Helical" evidence="8">
    <location>
        <begin position="285"/>
        <end position="306"/>
    </location>
</feature>
<dbReference type="GO" id="GO:0000139">
    <property type="term" value="C:Golgi membrane"/>
    <property type="evidence" value="ECO:0007669"/>
    <property type="project" value="UniProtKB-SubCell"/>
</dbReference>
<protein>
    <submittedName>
        <fullName evidence="9">Uncharacterized protein</fullName>
    </submittedName>
</protein>
<organism evidence="9 10">
    <name type="scientific">Trichoglossum hirsutum</name>
    <dbReference type="NCBI Taxonomy" id="265104"/>
    <lineage>
        <taxon>Eukaryota</taxon>
        <taxon>Fungi</taxon>
        <taxon>Dikarya</taxon>
        <taxon>Ascomycota</taxon>
        <taxon>Pezizomycotina</taxon>
        <taxon>Geoglossomycetes</taxon>
        <taxon>Geoglossales</taxon>
        <taxon>Geoglossaceae</taxon>
        <taxon>Trichoglossum</taxon>
    </lineage>
</organism>
<comment type="subcellular location">
    <subcellularLocation>
        <location evidence="1">Endomembrane system</location>
        <topology evidence="1">Multi-pass membrane protein</topology>
    </subcellularLocation>
    <subcellularLocation>
        <location evidence="2">Golgi apparatus membrane</location>
    </subcellularLocation>
</comment>
<keyword evidence="10" id="KW-1185">Reference proteome</keyword>
<dbReference type="AlphaFoldDB" id="A0A9P8LEU2"/>
<evidence type="ECO:0000256" key="1">
    <source>
        <dbReference type="ARBA" id="ARBA00004127"/>
    </source>
</evidence>
<feature type="compositionally biased region" description="Polar residues" evidence="7">
    <location>
        <begin position="76"/>
        <end position="95"/>
    </location>
</feature>
<sequence length="334" mass="35074">MGVLVGTSLIVIIPEGIETLYSAGTPNPAPKTGEVGSRSVNVRWLGVERRAAIPGLETKRDVSETETLMVLRQALDATSTPKTPTTGDSPSTDADPTSPGPPVGKQPSSKNPEDHPTKEGNTSPPKGHDTEGHGDADESRSPHAYVGLSLILGFILMYLIDQLPQHASSNSRNNSQPYHISLDNLSQGIRGSFTPNTRGSGADDGLLDQPYPLQPTKSRSFSTTIGLVIHAAADGIALGASSSAASSSLSFIIFFAIMIHKAPAAFGLTSVLLKQGLSKRQARSHLLIFSLAAPAGALVTWMLVAMLGRGRMGGNEGTTWWTGVLLLFSAGTFL</sequence>
<feature type="compositionally biased region" description="Polar residues" evidence="7">
    <location>
        <begin position="189"/>
        <end position="199"/>
    </location>
</feature>
<dbReference type="GO" id="GO:0006829">
    <property type="term" value="P:zinc ion transport"/>
    <property type="evidence" value="ECO:0007669"/>
    <property type="project" value="InterPro"/>
</dbReference>
<evidence type="ECO:0000256" key="8">
    <source>
        <dbReference type="SAM" id="Phobius"/>
    </source>
</evidence>
<dbReference type="PANTHER" id="PTHR16133">
    <property type="entry name" value="SOLUTE CARRIER FAMILY 39 ZINC TRANSPORTER , MEMBER 9-RELATED"/>
    <property type="match status" value="1"/>
</dbReference>
<dbReference type="GO" id="GO:0046873">
    <property type="term" value="F:metal ion transmembrane transporter activity"/>
    <property type="evidence" value="ECO:0007669"/>
    <property type="project" value="InterPro"/>
</dbReference>
<dbReference type="EMBL" id="JAGHQM010000281">
    <property type="protein sequence ID" value="KAH0562937.1"/>
    <property type="molecule type" value="Genomic_DNA"/>
</dbReference>
<gene>
    <name evidence="9" type="ORF">GP486_002497</name>
</gene>
<feature type="region of interest" description="Disordered" evidence="7">
    <location>
        <begin position="73"/>
        <end position="141"/>
    </location>
</feature>
<dbReference type="Pfam" id="PF02535">
    <property type="entry name" value="Zip"/>
    <property type="match status" value="1"/>
</dbReference>
<feature type="compositionally biased region" description="Basic and acidic residues" evidence="7">
    <location>
        <begin position="126"/>
        <end position="141"/>
    </location>
</feature>